<feature type="non-terminal residue" evidence="1">
    <location>
        <position position="167"/>
    </location>
</feature>
<accession>A0A131X9E8</accession>
<protein>
    <submittedName>
        <fullName evidence="1">Putative conserved secreted protein</fullName>
    </submittedName>
</protein>
<dbReference type="EMBL" id="GEFH01005212">
    <property type="protein sequence ID" value="JAP63369.1"/>
    <property type="molecule type" value="mRNA"/>
</dbReference>
<proteinExistence type="evidence at transcript level"/>
<feature type="non-terminal residue" evidence="1">
    <location>
        <position position="1"/>
    </location>
</feature>
<name>A0A131X9E8_9ACAR</name>
<organism evidence="1">
    <name type="scientific">Hyalomma excavatum</name>
    <dbReference type="NCBI Taxonomy" id="257692"/>
    <lineage>
        <taxon>Eukaryota</taxon>
        <taxon>Metazoa</taxon>
        <taxon>Ecdysozoa</taxon>
        <taxon>Arthropoda</taxon>
        <taxon>Chelicerata</taxon>
        <taxon>Arachnida</taxon>
        <taxon>Acari</taxon>
        <taxon>Parasitiformes</taxon>
        <taxon>Ixodida</taxon>
        <taxon>Ixodoidea</taxon>
        <taxon>Ixodidae</taxon>
        <taxon>Hyalomminae</taxon>
        <taxon>Hyalomma</taxon>
    </lineage>
</organism>
<sequence>VQIFAVIVASMSGVASSTRAIESLATLLLSEDAKIDLLDRNFNVTILGIEGKDGNKTYFFNLTRGQFHTTTQSTQKDVGSCYSAREAAIDVTCRVATVGWYATYDGLIKEGAQPDETSAEKFEVNITIAEYKDYHNPADITVSLKVTDPAVGLQVGAVETDFVVVIV</sequence>
<dbReference type="AlphaFoldDB" id="A0A131X9E8"/>
<reference evidence="1" key="1">
    <citation type="journal article" date="2017" name="Ticks Tick Borne Dis.">
        <title>An insight into the sialome of Hyalomma excavatum.</title>
        <authorList>
            <person name="Ribeiro J.M."/>
            <person name="Slovak M."/>
            <person name="Francischetti I.M."/>
        </authorList>
    </citation>
    <scope>NUCLEOTIDE SEQUENCE</scope>
    <source>
        <strain evidence="1">Samish</strain>
        <tissue evidence="1">Salivary glands</tissue>
    </source>
</reference>
<evidence type="ECO:0000313" key="1">
    <source>
        <dbReference type="EMBL" id="JAP63369.1"/>
    </source>
</evidence>